<accession>A0A7J5BCH9</accession>
<evidence type="ECO:0000313" key="2">
    <source>
        <dbReference type="Proteomes" id="UP000433493"/>
    </source>
</evidence>
<reference evidence="1 2" key="1">
    <citation type="submission" date="2019-09" db="EMBL/GenBank/DDBJ databases">
        <title>Phylogeny of genus Pseudoclavibacter and closely related genus.</title>
        <authorList>
            <person name="Li Y."/>
        </authorList>
    </citation>
    <scope>NUCLEOTIDE SEQUENCE [LARGE SCALE GENOMIC DNA]</scope>
    <source>
        <strain evidence="1 2">KCTC 13959</strain>
    </source>
</reference>
<proteinExistence type="predicted"/>
<dbReference type="EMBL" id="WBKB01000002">
    <property type="protein sequence ID" value="KAB1643907.1"/>
    <property type="molecule type" value="Genomic_DNA"/>
</dbReference>
<organism evidence="1 2">
    <name type="scientific">Gulosibacter chungangensis</name>
    <dbReference type="NCBI Taxonomy" id="979746"/>
    <lineage>
        <taxon>Bacteria</taxon>
        <taxon>Bacillati</taxon>
        <taxon>Actinomycetota</taxon>
        <taxon>Actinomycetes</taxon>
        <taxon>Micrococcales</taxon>
        <taxon>Microbacteriaceae</taxon>
        <taxon>Gulosibacter</taxon>
    </lineage>
</organism>
<gene>
    <name evidence="1" type="ORF">F8O05_03650</name>
</gene>
<dbReference type="AlphaFoldDB" id="A0A7J5BCH9"/>
<comment type="caution">
    <text evidence="1">The sequence shown here is derived from an EMBL/GenBank/DDBJ whole genome shotgun (WGS) entry which is preliminary data.</text>
</comment>
<evidence type="ECO:0000313" key="1">
    <source>
        <dbReference type="EMBL" id="KAB1643907.1"/>
    </source>
</evidence>
<sequence length="63" mass="7152">MRQTLLDRSFASLAASGWRVCLGRLAAEEEGVDRERVVGKRAFDYGFDELREHFASQFNESLG</sequence>
<keyword evidence="2" id="KW-1185">Reference proteome</keyword>
<dbReference type="Proteomes" id="UP000433493">
    <property type="component" value="Unassembled WGS sequence"/>
</dbReference>
<name>A0A7J5BCH9_9MICO</name>
<protein>
    <submittedName>
        <fullName evidence="1">Uncharacterized protein</fullName>
    </submittedName>
</protein>